<dbReference type="InterPro" id="IPR029058">
    <property type="entry name" value="AB_hydrolase_fold"/>
</dbReference>
<dbReference type="SUPFAM" id="SSF53474">
    <property type="entry name" value="alpha/beta-Hydrolases"/>
    <property type="match status" value="1"/>
</dbReference>
<evidence type="ECO:0000256" key="1">
    <source>
        <dbReference type="ARBA" id="ARBA00010515"/>
    </source>
</evidence>
<dbReference type="GO" id="GO:0016787">
    <property type="term" value="F:hydrolase activity"/>
    <property type="evidence" value="ECO:0007669"/>
    <property type="project" value="UniProtKB-KW"/>
</dbReference>
<evidence type="ECO:0000259" key="4">
    <source>
        <dbReference type="Pfam" id="PF07859"/>
    </source>
</evidence>
<organism evidence="5 6">
    <name type="scientific">Actinopolyspora mortivallis</name>
    <dbReference type="NCBI Taxonomy" id="33906"/>
    <lineage>
        <taxon>Bacteria</taxon>
        <taxon>Bacillati</taxon>
        <taxon>Actinomycetota</taxon>
        <taxon>Actinomycetes</taxon>
        <taxon>Actinopolysporales</taxon>
        <taxon>Actinopolysporaceae</taxon>
        <taxon>Actinopolyspora</taxon>
    </lineage>
</organism>
<proteinExistence type="inferred from homology"/>
<sequence length="318" mass="33940">MALDEATRALVAAMAAGDAAPPHELTVPEARAAMVGQLSSTTAAAPEMHSVDDIGIAGPDGTVPARVLHPVESPRALLVYYHGGGWVLGSVDEFDVFGRVLAARTGCSVVLVDYRLAPEHRYPAAVEDCWAALRWADRERERLTAGPVPLLVAGDSAGGNLAAVVSARAAATATAQPSMQILVYPVTDCDLDTASYTDPENQVILTRDTMIWFWDHYLPDAQARLAPEVSPLRAEDLSGLPETVVLTAEHDVLRDEGEAYARRLEEAGVRVRQRRFPGQTHGFLTQLDTLPGSEAGLAYIAEAVEDRLAGGQRQGSSV</sequence>
<reference evidence="5 6" key="1">
    <citation type="submission" date="2018-03" db="EMBL/GenBank/DDBJ databases">
        <title>Actinopolyspora mortivallis from Sahara, screening for active biomolecules.</title>
        <authorList>
            <person name="Selama O."/>
            <person name="Wellington E.M.H."/>
            <person name="Hacene H."/>
        </authorList>
    </citation>
    <scope>NUCLEOTIDE SEQUENCE [LARGE SCALE GENOMIC DNA]</scope>
    <source>
        <strain evidence="5 6">M5A</strain>
    </source>
</reference>
<dbReference type="STRING" id="1050202.GCA_000384035_03247"/>
<evidence type="ECO:0000256" key="2">
    <source>
        <dbReference type="ARBA" id="ARBA00022801"/>
    </source>
</evidence>
<name>A0A2T0GWY9_ACTMO</name>
<dbReference type="InParanoid" id="A0A2T0GWY9"/>
<dbReference type="EMBL" id="PVSR01000012">
    <property type="protein sequence ID" value="PRW63614.1"/>
    <property type="molecule type" value="Genomic_DNA"/>
</dbReference>
<keyword evidence="6" id="KW-1185">Reference proteome</keyword>
<evidence type="ECO:0000313" key="5">
    <source>
        <dbReference type="EMBL" id="PRW63614.1"/>
    </source>
</evidence>
<dbReference type="RefSeq" id="WP_106113640.1">
    <property type="nucleotide sequence ID" value="NZ_PVSR01000012.1"/>
</dbReference>
<evidence type="ECO:0000256" key="3">
    <source>
        <dbReference type="PROSITE-ProRule" id="PRU10038"/>
    </source>
</evidence>
<dbReference type="InterPro" id="IPR013094">
    <property type="entry name" value="AB_hydrolase_3"/>
</dbReference>
<dbReference type="InterPro" id="IPR050300">
    <property type="entry name" value="GDXG_lipolytic_enzyme"/>
</dbReference>
<dbReference type="FunFam" id="3.40.50.1820:FF:000089">
    <property type="entry name" value="Alpha/beta hydrolase"/>
    <property type="match status" value="1"/>
</dbReference>
<protein>
    <submittedName>
        <fullName evidence="5">Esterase</fullName>
    </submittedName>
</protein>
<dbReference type="PANTHER" id="PTHR48081">
    <property type="entry name" value="AB HYDROLASE SUPERFAMILY PROTEIN C4A8.06C"/>
    <property type="match status" value="1"/>
</dbReference>
<gene>
    <name evidence="5" type="ORF">CEP50_09790</name>
</gene>
<evidence type="ECO:0000313" key="6">
    <source>
        <dbReference type="Proteomes" id="UP000239352"/>
    </source>
</evidence>
<dbReference type="AlphaFoldDB" id="A0A2T0GWY9"/>
<dbReference type="Pfam" id="PF07859">
    <property type="entry name" value="Abhydrolase_3"/>
    <property type="match status" value="1"/>
</dbReference>
<feature type="domain" description="Alpha/beta hydrolase fold-3" evidence="4">
    <location>
        <begin position="78"/>
        <end position="284"/>
    </location>
</feature>
<dbReference type="PANTHER" id="PTHR48081:SF8">
    <property type="entry name" value="ALPHA_BETA HYDROLASE FOLD-3 DOMAIN-CONTAINING PROTEIN-RELATED"/>
    <property type="match status" value="1"/>
</dbReference>
<accession>A0A2T0GWY9</accession>
<dbReference type="InterPro" id="IPR033140">
    <property type="entry name" value="Lipase_GDXG_put_SER_AS"/>
</dbReference>
<comment type="similarity">
    <text evidence="1">Belongs to the 'GDXG' lipolytic enzyme family.</text>
</comment>
<dbReference type="PROSITE" id="PS01174">
    <property type="entry name" value="LIPASE_GDXG_SER"/>
    <property type="match status" value="1"/>
</dbReference>
<dbReference type="Gene3D" id="3.40.50.1820">
    <property type="entry name" value="alpha/beta hydrolase"/>
    <property type="match status" value="1"/>
</dbReference>
<dbReference type="Proteomes" id="UP000239352">
    <property type="component" value="Unassembled WGS sequence"/>
</dbReference>
<comment type="caution">
    <text evidence="5">The sequence shown here is derived from an EMBL/GenBank/DDBJ whole genome shotgun (WGS) entry which is preliminary data.</text>
</comment>
<feature type="active site" evidence="3">
    <location>
        <position position="156"/>
    </location>
</feature>
<keyword evidence="2" id="KW-0378">Hydrolase</keyword>